<dbReference type="PANTHER" id="PTHR42884:SF8">
    <property type="entry name" value="PROPROTEIN CONVERTASE SUBTILISIN_KEXIN TYPE 6"/>
    <property type="match status" value="1"/>
</dbReference>
<dbReference type="Gene3D" id="2.10.220.10">
    <property type="entry name" value="Hormone Receptor, Insulin-like Growth Factor Receptor 1, Chain A, domain 2"/>
    <property type="match status" value="2"/>
</dbReference>
<dbReference type="Gene3D" id="2.60.120.260">
    <property type="entry name" value="Galactose-binding domain-like"/>
    <property type="match status" value="1"/>
</dbReference>
<evidence type="ECO:0000256" key="7">
    <source>
        <dbReference type="ARBA" id="ARBA00023145"/>
    </source>
</evidence>
<feature type="region of interest" description="Disordered" evidence="11">
    <location>
        <begin position="96"/>
        <end position="116"/>
    </location>
</feature>
<keyword evidence="5 10" id="KW-0378">Hydrolase</keyword>
<sequence>VTWLQQQQVRRRVKRQVRSDPQALYFNDPIWSNMWYMHCGDRHSRCRSDMNVQAAWKRGYTGKNVVVTILDDGIERHHPDLAPNYDPYASYDVNGNDYDPSPRYDASNENKEMPGKSPCELWDESHAHHPLAVRPWTADVNCLCLGSDSCLPSDAVVTMQPDGTCDSTSSGPRLAADGPGAFEGPDFSHVLVSGRDVLVAVTAPASPSRGRGVRMLDGDVTDVVEAKSLGIRPGYIDIYSASWGPDDDGKTVDGPGRLAKQAFEYGVKKGRHGLGSIFVWASGNGGREGDHCSCDGYTNSIYTISVSSTTENGHRPWYLEECASTLATTYSSGAFYERKIVTTDLHQRCTDGHTGTSVSAPMVAGIIALALEANSQLTWRDVQHLLVKTSRPAHLKANDWTVNGAGHKVSHLYGFGLVDAEALVVEAQKWTAVPAQHVCVAVADKRTRSIPVVQTLRATALTTACAERSDQHVGYLEHVVARISISHPRRGDLQIHLISPSGTKTQLLAKRLLDHSNEGFSNWEFMSVHSWGEKAEGVWTLEIQDVPAQVRDPDKQGKLKEWSLVLYGTAEHPHGAFGCHESCSQMLEPSTPEPEPPTATPSLSQAEVPEDEEDYAGVCHPECGDKGCDGAGADQCLNCVHFSLGNSKTNRKCVSTCPLGYFGDTGARRCHRCHRGCETCTGRSPTQCLSCRRGLYHHQETNTCVTLCPAGLYADESQRNCLKCHPSCKKCVGEPEKCTVCEEGFSLARGSCIPDCEPGTFFDSELVRCSACHHACRTCVGAQKPTRLQGLPGRPQSSGNPRLQKKRSCVQRVDCDRATHRSGNSIGSARPGPARQMAEPQTRQLCEALAPASLGHHLYEAGPGRSQEEPDPVCGIRGLWPGHQELQQAAADETFCAMVKSSRLCQRKLFVHFCCRTCLLAG</sequence>
<keyword evidence="14" id="KW-1185">Reference proteome</keyword>
<dbReference type="GO" id="GO:0016020">
    <property type="term" value="C:membrane"/>
    <property type="evidence" value="ECO:0007669"/>
    <property type="project" value="TreeGrafter"/>
</dbReference>
<keyword evidence="8" id="KW-0325">Glycoprotein</keyword>
<dbReference type="Pfam" id="PF00082">
    <property type="entry name" value="Peptidase_S8"/>
    <property type="match status" value="2"/>
</dbReference>
<evidence type="ECO:0000259" key="13">
    <source>
        <dbReference type="PROSITE" id="PS51829"/>
    </source>
</evidence>
<dbReference type="SUPFAM" id="SSF52743">
    <property type="entry name" value="Subtilisin-like"/>
    <property type="match status" value="1"/>
</dbReference>
<dbReference type="RefSeq" id="XP_023382026.1">
    <property type="nucleotide sequence ID" value="XM_023526258.1"/>
</dbReference>
<dbReference type="InterPro" id="IPR000209">
    <property type="entry name" value="Peptidase_S8/S53_dom"/>
</dbReference>
<dbReference type="InterPro" id="IPR023827">
    <property type="entry name" value="Peptidase_S8_Asp-AS"/>
</dbReference>
<dbReference type="InterPro" id="IPR002884">
    <property type="entry name" value="P_dom"/>
</dbReference>
<evidence type="ECO:0000256" key="11">
    <source>
        <dbReference type="SAM" id="MobiDB-lite"/>
    </source>
</evidence>
<dbReference type="PROSITE" id="PS51829">
    <property type="entry name" value="P_HOMO_B"/>
    <property type="match status" value="1"/>
</dbReference>
<dbReference type="InterPro" id="IPR006212">
    <property type="entry name" value="Furin_repeat"/>
</dbReference>
<keyword evidence="3" id="KW-0732">Signal</keyword>
<dbReference type="CDD" id="cd00064">
    <property type="entry name" value="FU"/>
    <property type="match status" value="3"/>
</dbReference>
<dbReference type="SUPFAM" id="SSF49785">
    <property type="entry name" value="Galactose-binding domain-like"/>
    <property type="match status" value="1"/>
</dbReference>
<dbReference type="InterPro" id="IPR023828">
    <property type="entry name" value="Peptidase_S8_Ser-AS"/>
</dbReference>
<dbReference type="KEGG" id="pvp:105309538"/>
<organism evidence="14 15">
    <name type="scientific">Pteropus vampyrus</name>
    <name type="common">Large flying fox</name>
    <dbReference type="NCBI Taxonomy" id="132908"/>
    <lineage>
        <taxon>Eukaryota</taxon>
        <taxon>Metazoa</taxon>
        <taxon>Chordata</taxon>
        <taxon>Craniata</taxon>
        <taxon>Vertebrata</taxon>
        <taxon>Euteleostomi</taxon>
        <taxon>Mammalia</taxon>
        <taxon>Eutheria</taxon>
        <taxon>Laurasiatheria</taxon>
        <taxon>Chiroptera</taxon>
        <taxon>Yinpterochiroptera</taxon>
        <taxon>Pteropodoidea</taxon>
        <taxon>Pteropodidae</taxon>
        <taxon>Pteropodinae</taxon>
        <taxon>Pteropus</taxon>
    </lineage>
</organism>
<comment type="similarity">
    <text evidence="9 10">Belongs to the peptidase S8 family.</text>
</comment>
<dbReference type="FunFam" id="3.40.50.200:FF:000092">
    <property type="entry name" value="Uncharacterized protein"/>
    <property type="match status" value="1"/>
</dbReference>
<dbReference type="SMART" id="SM00261">
    <property type="entry name" value="FU"/>
    <property type="match status" value="4"/>
</dbReference>
<feature type="non-terminal residue" evidence="15">
    <location>
        <position position="1"/>
    </location>
</feature>
<dbReference type="PROSITE" id="PS51892">
    <property type="entry name" value="SUBTILASE"/>
    <property type="match status" value="1"/>
</dbReference>
<dbReference type="Proteomes" id="UP000515202">
    <property type="component" value="Unplaced"/>
</dbReference>
<dbReference type="InterPro" id="IPR034182">
    <property type="entry name" value="Kexin/furin"/>
</dbReference>
<dbReference type="AlphaFoldDB" id="A0A6P6C3Q5"/>
<dbReference type="Gene3D" id="3.40.50.200">
    <property type="entry name" value="Peptidase S8/S53 domain"/>
    <property type="match status" value="2"/>
</dbReference>
<dbReference type="OrthoDB" id="300641at2759"/>
<reference evidence="15" key="1">
    <citation type="submission" date="2025-08" db="UniProtKB">
        <authorList>
            <consortium name="RefSeq"/>
        </authorList>
    </citation>
    <scope>IDENTIFICATION</scope>
    <source>
        <tissue evidence="15">Kidney</tissue>
    </source>
</reference>
<evidence type="ECO:0000313" key="15">
    <source>
        <dbReference type="RefSeq" id="XP_023382026.1"/>
    </source>
</evidence>
<dbReference type="InterPro" id="IPR008979">
    <property type="entry name" value="Galactose-bd-like_sf"/>
</dbReference>
<dbReference type="GO" id="GO:0016486">
    <property type="term" value="P:peptide hormone processing"/>
    <property type="evidence" value="ECO:0007669"/>
    <property type="project" value="TreeGrafter"/>
</dbReference>
<dbReference type="FunFam" id="2.10.220.10:FF:000015">
    <property type="entry name" value="proprotein convertase subtilisin/kexin type 6"/>
    <property type="match status" value="1"/>
</dbReference>
<dbReference type="GO" id="GO:0005615">
    <property type="term" value="C:extracellular space"/>
    <property type="evidence" value="ECO:0007669"/>
    <property type="project" value="TreeGrafter"/>
</dbReference>
<evidence type="ECO:0000256" key="8">
    <source>
        <dbReference type="ARBA" id="ARBA00023180"/>
    </source>
</evidence>
<dbReference type="Pfam" id="PF01483">
    <property type="entry name" value="P_proprotein"/>
    <property type="match status" value="1"/>
</dbReference>
<evidence type="ECO:0000256" key="10">
    <source>
        <dbReference type="RuleBase" id="RU003355"/>
    </source>
</evidence>
<evidence type="ECO:0000256" key="3">
    <source>
        <dbReference type="ARBA" id="ARBA00022729"/>
    </source>
</evidence>
<dbReference type="Pfam" id="PF14843">
    <property type="entry name" value="GF_recep_IV"/>
    <property type="match status" value="1"/>
</dbReference>
<evidence type="ECO:0000256" key="9">
    <source>
        <dbReference type="PROSITE-ProRule" id="PRU01240"/>
    </source>
</evidence>
<dbReference type="PROSITE" id="PS00138">
    <property type="entry name" value="SUBTILASE_SER"/>
    <property type="match status" value="1"/>
</dbReference>
<dbReference type="PROSITE" id="PS00136">
    <property type="entry name" value="SUBTILASE_ASP"/>
    <property type="match status" value="1"/>
</dbReference>
<evidence type="ECO:0000313" key="14">
    <source>
        <dbReference type="Proteomes" id="UP000515202"/>
    </source>
</evidence>
<dbReference type="PRINTS" id="PR00723">
    <property type="entry name" value="SUBTILISIN"/>
</dbReference>
<proteinExistence type="inferred from homology"/>
<dbReference type="CDD" id="cd04059">
    <property type="entry name" value="Peptidases_S8_Protein_convertases_Kexins_Furin-like"/>
    <property type="match status" value="1"/>
</dbReference>
<evidence type="ECO:0000256" key="5">
    <source>
        <dbReference type="ARBA" id="ARBA00022801"/>
    </source>
</evidence>
<feature type="domain" description="PLAC" evidence="12">
    <location>
        <begin position="870"/>
        <end position="922"/>
    </location>
</feature>
<feature type="domain" description="P/Homo B" evidence="13">
    <location>
        <begin position="432"/>
        <end position="572"/>
    </location>
</feature>
<keyword evidence="2" id="KW-0165">Cleavage on pair of basic residues</keyword>
<gene>
    <name evidence="15" type="primary">LOC105309538</name>
</gene>
<evidence type="ECO:0000256" key="6">
    <source>
        <dbReference type="ARBA" id="ARBA00022825"/>
    </source>
</evidence>
<comment type="caution">
    <text evidence="9">Lacks conserved residue(s) required for the propagation of feature annotation.</text>
</comment>
<dbReference type="SUPFAM" id="SSF57184">
    <property type="entry name" value="Growth factor receptor domain"/>
    <property type="match status" value="1"/>
</dbReference>
<keyword evidence="6 10" id="KW-0720">Serine protease</keyword>
<accession>A0A6P6C3Q5</accession>
<protein>
    <submittedName>
        <fullName evidence="15">Proprotein convertase subtilisin/kexin type 6-like</fullName>
    </submittedName>
</protein>
<name>A0A6P6C3Q5_PTEVA</name>
<dbReference type="InterPro" id="IPR010909">
    <property type="entry name" value="PLAC"/>
</dbReference>
<dbReference type="GO" id="GO:0009986">
    <property type="term" value="C:cell surface"/>
    <property type="evidence" value="ECO:0007669"/>
    <property type="project" value="TreeGrafter"/>
</dbReference>
<dbReference type="InterPro" id="IPR015500">
    <property type="entry name" value="Peptidase_S8_subtilisin-rel"/>
</dbReference>
<evidence type="ECO:0000259" key="12">
    <source>
        <dbReference type="PROSITE" id="PS50900"/>
    </source>
</evidence>
<dbReference type="PROSITE" id="PS50900">
    <property type="entry name" value="PLAC"/>
    <property type="match status" value="1"/>
</dbReference>
<evidence type="ECO:0000256" key="1">
    <source>
        <dbReference type="ARBA" id="ARBA00022670"/>
    </source>
</evidence>
<dbReference type="InterPro" id="IPR032778">
    <property type="entry name" value="GF_recep_IV"/>
</dbReference>
<dbReference type="GO" id="GO:0004252">
    <property type="term" value="F:serine-type endopeptidase activity"/>
    <property type="evidence" value="ECO:0007669"/>
    <property type="project" value="InterPro"/>
</dbReference>
<keyword evidence="7" id="KW-0865">Zymogen</keyword>
<dbReference type="FunFam" id="2.60.120.260:FF:000006">
    <property type="entry name" value="Proprotein convertase subtilisin/kexin type 5"/>
    <property type="match status" value="1"/>
</dbReference>
<feature type="compositionally biased region" description="Basic and acidic residues" evidence="11">
    <location>
        <begin position="100"/>
        <end position="114"/>
    </location>
</feature>
<keyword evidence="1 10" id="KW-0645">Protease</keyword>
<dbReference type="InterPro" id="IPR009030">
    <property type="entry name" value="Growth_fac_rcpt_cys_sf"/>
</dbReference>
<evidence type="ECO:0000256" key="4">
    <source>
        <dbReference type="ARBA" id="ARBA00022737"/>
    </source>
</evidence>
<dbReference type="InterPro" id="IPR036852">
    <property type="entry name" value="Peptidase_S8/S53_dom_sf"/>
</dbReference>
<keyword evidence="4" id="KW-0677">Repeat</keyword>
<feature type="region of interest" description="Disordered" evidence="11">
    <location>
        <begin position="584"/>
        <end position="607"/>
    </location>
</feature>
<feature type="region of interest" description="Disordered" evidence="11">
    <location>
        <begin position="787"/>
        <end position="841"/>
    </location>
</feature>
<evidence type="ECO:0000256" key="2">
    <source>
        <dbReference type="ARBA" id="ARBA00022685"/>
    </source>
</evidence>
<dbReference type="GeneID" id="105309538"/>
<dbReference type="PANTHER" id="PTHR42884">
    <property type="entry name" value="PROPROTEIN CONVERTASE SUBTILISIN/KEXIN-RELATED"/>
    <property type="match status" value="1"/>
</dbReference>